<gene>
    <name evidence="2" type="ORF">I303_107166</name>
</gene>
<keyword evidence="1" id="KW-0472">Membrane</keyword>
<dbReference type="RefSeq" id="XP_065825589.1">
    <property type="nucleotide sequence ID" value="XM_065969517.1"/>
</dbReference>
<evidence type="ECO:0000313" key="3">
    <source>
        <dbReference type="Proteomes" id="UP000078595"/>
    </source>
</evidence>
<evidence type="ECO:0000313" key="2">
    <source>
        <dbReference type="EMBL" id="WWC64555.1"/>
    </source>
</evidence>
<organism evidence="2 3">
    <name type="scientific">Kwoniella dejecticola CBS 10117</name>
    <dbReference type="NCBI Taxonomy" id="1296121"/>
    <lineage>
        <taxon>Eukaryota</taxon>
        <taxon>Fungi</taxon>
        <taxon>Dikarya</taxon>
        <taxon>Basidiomycota</taxon>
        <taxon>Agaricomycotina</taxon>
        <taxon>Tremellomycetes</taxon>
        <taxon>Tremellales</taxon>
        <taxon>Cryptococcaceae</taxon>
        <taxon>Kwoniella</taxon>
    </lineage>
</organism>
<protein>
    <submittedName>
        <fullName evidence="2">Uncharacterized protein</fullName>
    </submittedName>
</protein>
<keyword evidence="1" id="KW-0812">Transmembrane</keyword>
<reference evidence="2" key="1">
    <citation type="submission" date="2013-07" db="EMBL/GenBank/DDBJ databases">
        <authorList>
            <consortium name="The Broad Institute Genome Sequencing Platform"/>
            <person name="Cuomo C."/>
            <person name="Litvintseva A."/>
            <person name="Chen Y."/>
            <person name="Heitman J."/>
            <person name="Sun S."/>
            <person name="Springer D."/>
            <person name="Dromer F."/>
            <person name="Young S.K."/>
            <person name="Zeng Q."/>
            <person name="Gargeya S."/>
            <person name="Fitzgerald M."/>
            <person name="Abouelleil A."/>
            <person name="Alvarado L."/>
            <person name="Berlin A.M."/>
            <person name="Chapman S.B."/>
            <person name="Dewar J."/>
            <person name="Goldberg J."/>
            <person name="Griggs A."/>
            <person name="Gujja S."/>
            <person name="Hansen M."/>
            <person name="Howarth C."/>
            <person name="Imamovic A."/>
            <person name="Larimer J."/>
            <person name="McCowan C."/>
            <person name="Murphy C."/>
            <person name="Pearson M."/>
            <person name="Priest M."/>
            <person name="Roberts A."/>
            <person name="Saif S."/>
            <person name="Shea T."/>
            <person name="Sykes S."/>
            <person name="Wortman J."/>
            <person name="Nusbaum C."/>
            <person name="Birren B."/>
        </authorList>
    </citation>
    <scope>NUCLEOTIDE SEQUENCE</scope>
    <source>
        <strain evidence="2">CBS 10117</strain>
    </source>
</reference>
<sequence length="124" mass="14102">MWNAQRSEGLTIRSALDGLKRFKESWISVICLKGSISLGQVITLIVLLSLASSLHSPLYLDRPQSAPSEACSHSQRYQAWMGVQIARLLMCWANSLWMCLRRRRRDMACTGRDERTETSSEGDR</sequence>
<dbReference type="Proteomes" id="UP000078595">
    <property type="component" value="Chromosome 9"/>
</dbReference>
<dbReference type="EMBL" id="CP144538">
    <property type="protein sequence ID" value="WWC64555.1"/>
    <property type="molecule type" value="Genomic_DNA"/>
</dbReference>
<dbReference type="KEGG" id="kdj:90830155"/>
<reference evidence="2" key="2">
    <citation type="submission" date="2024-02" db="EMBL/GenBank/DDBJ databases">
        <title>Comparative genomics of Cryptococcus and Kwoniella reveals pathogenesis evolution and contrasting modes of karyotype evolution via chromosome fusion or intercentromeric recombination.</title>
        <authorList>
            <person name="Coelho M.A."/>
            <person name="David-Palma M."/>
            <person name="Shea T."/>
            <person name="Bowers K."/>
            <person name="McGinley-Smith S."/>
            <person name="Mohammad A.W."/>
            <person name="Gnirke A."/>
            <person name="Yurkov A.M."/>
            <person name="Nowrousian M."/>
            <person name="Sun S."/>
            <person name="Cuomo C.A."/>
            <person name="Heitman J."/>
        </authorList>
    </citation>
    <scope>NUCLEOTIDE SEQUENCE</scope>
    <source>
        <strain evidence="2">CBS 10117</strain>
    </source>
</reference>
<feature type="transmembrane region" description="Helical" evidence="1">
    <location>
        <begin position="30"/>
        <end position="51"/>
    </location>
</feature>
<dbReference type="GeneID" id="90830155"/>
<keyword evidence="3" id="KW-1185">Reference proteome</keyword>
<accession>A0AAJ8KVW2</accession>
<name>A0AAJ8KVW2_9TREE</name>
<dbReference type="AlphaFoldDB" id="A0AAJ8KVW2"/>
<proteinExistence type="predicted"/>
<evidence type="ECO:0000256" key="1">
    <source>
        <dbReference type="SAM" id="Phobius"/>
    </source>
</evidence>
<keyword evidence="1" id="KW-1133">Transmembrane helix</keyword>
<feature type="transmembrane region" description="Helical" evidence="1">
    <location>
        <begin position="77"/>
        <end position="97"/>
    </location>
</feature>